<dbReference type="EMBL" id="CAXITT010000157">
    <property type="protein sequence ID" value="CAL1533966.1"/>
    <property type="molecule type" value="Genomic_DNA"/>
</dbReference>
<dbReference type="InterPro" id="IPR038175">
    <property type="entry name" value="CBM21_dom_sf"/>
</dbReference>
<feature type="compositionally biased region" description="Polar residues" evidence="1">
    <location>
        <begin position="163"/>
        <end position="173"/>
    </location>
</feature>
<dbReference type="GO" id="GO:0005979">
    <property type="term" value="P:regulation of glycogen biosynthetic process"/>
    <property type="evidence" value="ECO:0007669"/>
    <property type="project" value="TreeGrafter"/>
</dbReference>
<feature type="region of interest" description="Disordered" evidence="1">
    <location>
        <begin position="163"/>
        <end position="189"/>
    </location>
</feature>
<dbReference type="GO" id="GO:0000164">
    <property type="term" value="C:protein phosphatase type 1 complex"/>
    <property type="evidence" value="ECO:0007669"/>
    <property type="project" value="TreeGrafter"/>
</dbReference>
<proteinExistence type="predicted"/>
<dbReference type="PANTHER" id="PTHR12307:SF53">
    <property type="entry name" value="PROTEIN PHOSPHATASE 1 REGULATORY SUBUNIT"/>
    <property type="match status" value="1"/>
</dbReference>
<dbReference type="AlphaFoldDB" id="A0AAV2HNQ8"/>
<gene>
    <name evidence="3" type="ORF">GSLYS_00007926001</name>
</gene>
<dbReference type="Pfam" id="PF03370">
    <property type="entry name" value="CBM_21"/>
    <property type="match status" value="1"/>
</dbReference>
<name>A0AAV2HNQ8_LYMST</name>
<feature type="compositionally biased region" description="Low complexity" evidence="1">
    <location>
        <begin position="179"/>
        <end position="189"/>
    </location>
</feature>
<dbReference type="PROSITE" id="PS51159">
    <property type="entry name" value="CBM21"/>
    <property type="match status" value="1"/>
</dbReference>
<dbReference type="GO" id="GO:2001069">
    <property type="term" value="F:glycogen binding"/>
    <property type="evidence" value="ECO:0007669"/>
    <property type="project" value="TreeGrafter"/>
</dbReference>
<evidence type="ECO:0000313" key="3">
    <source>
        <dbReference type="EMBL" id="CAL1533966.1"/>
    </source>
</evidence>
<evidence type="ECO:0000313" key="4">
    <source>
        <dbReference type="Proteomes" id="UP001497497"/>
    </source>
</evidence>
<dbReference type="PANTHER" id="PTHR12307">
    <property type="entry name" value="PROTEIN PHOSPHATASE 1 REGULATORY SUBUNIT"/>
    <property type="match status" value="1"/>
</dbReference>
<dbReference type="InterPro" id="IPR050782">
    <property type="entry name" value="PP1_regulatory_subunit_3"/>
</dbReference>
<organism evidence="3 4">
    <name type="scientific">Lymnaea stagnalis</name>
    <name type="common">Great pond snail</name>
    <name type="synonym">Helix stagnalis</name>
    <dbReference type="NCBI Taxonomy" id="6523"/>
    <lineage>
        <taxon>Eukaryota</taxon>
        <taxon>Metazoa</taxon>
        <taxon>Spiralia</taxon>
        <taxon>Lophotrochozoa</taxon>
        <taxon>Mollusca</taxon>
        <taxon>Gastropoda</taxon>
        <taxon>Heterobranchia</taxon>
        <taxon>Euthyneura</taxon>
        <taxon>Panpulmonata</taxon>
        <taxon>Hygrophila</taxon>
        <taxon>Lymnaeoidea</taxon>
        <taxon>Lymnaeidae</taxon>
        <taxon>Lymnaea</taxon>
    </lineage>
</organism>
<sequence length="690" mass="75399">MYFCPCACNDPIDPETEENTFVTLPRNLSYVQESYLDRYSVSARYVYNPKIDRLNQHEQSQESRFDVEEETIGLLSVIRAQDFSANCSGSNCIDVFNPSHSPDGTPDRTRPESPTFHGAFSIYASGLTKATGASPSVCAASSPLLSPSSLLAPASRVASKLTTLLRSPPNESMSAVRESGSSVDGDGVSQLSEALSRVELQCPDSLGQDMDRGFAVNEKHKKEEYSSFCDSPDLDNMGPPDSDANDQDSSHRDQHHVGPAGMTTAPDAQRPYGYGTKTVFPKRHSDDDVTIGSPQPGTSTRDDVIDASVPYGSPDSDGFSEEGVFVNMDDLDTADKSTTLSEVSDDTCVSVDSMFLSPEEGDLEEETKQEPARKMTLQEAINRAASDLHKIAQDLYGEDNAASSASSRSLDSKDSDDEDLVKFSKLSRAGRASPIRIGCSLKLQITDSQGEDVPQVTSATDLSESPLYSESEFNFNRINLRKSSSLKTNKTPPGTPHRKKVVRFADAMGLDLESVRHVLNMESPPKIPASAMADLKDGLGEERKEIGSKYLCACFNQPGAADNFFQKVISQKVCLENAIITDLTITGFVRVSNISFQKSVRVRYTHNAWATFHDIAASYVQNSCDGPTDRFSFSIVAPPFFGLGSRLEFAVSYNAGGTEYWDSNDGNNYVFECFAKTFPTDNETAWLHFL</sequence>
<dbReference type="InterPro" id="IPR005036">
    <property type="entry name" value="CBM21_dom"/>
</dbReference>
<keyword evidence="4" id="KW-1185">Reference proteome</keyword>
<dbReference type="GO" id="GO:0008157">
    <property type="term" value="F:protein phosphatase 1 binding"/>
    <property type="evidence" value="ECO:0007669"/>
    <property type="project" value="TreeGrafter"/>
</dbReference>
<feature type="domain" description="CBM21" evidence="2">
    <location>
        <begin position="565"/>
        <end position="672"/>
    </location>
</feature>
<accession>A0AAV2HNQ8</accession>
<reference evidence="3 4" key="1">
    <citation type="submission" date="2024-04" db="EMBL/GenBank/DDBJ databases">
        <authorList>
            <consortium name="Genoscope - CEA"/>
            <person name="William W."/>
        </authorList>
    </citation>
    <scope>NUCLEOTIDE SEQUENCE [LARGE SCALE GENOMIC DNA]</scope>
</reference>
<evidence type="ECO:0000256" key="1">
    <source>
        <dbReference type="SAM" id="MobiDB-lite"/>
    </source>
</evidence>
<comment type="caution">
    <text evidence="3">The sequence shown here is derived from an EMBL/GenBank/DDBJ whole genome shotgun (WGS) entry which is preliminary data.</text>
</comment>
<protein>
    <recommendedName>
        <fullName evidence="2">CBM21 domain-containing protein</fullName>
    </recommendedName>
</protein>
<feature type="region of interest" description="Disordered" evidence="1">
    <location>
        <begin position="220"/>
        <end position="320"/>
    </location>
</feature>
<dbReference type="Proteomes" id="UP001497497">
    <property type="component" value="Unassembled WGS sequence"/>
</dbReference>
<dbReference type="Gene3D" id="2.60.40.2440">
    <property type="entry name" value="Carbohydrate binding type-21 domain"/>
    <property type="match status" value="1"/>
</dbReference>
<evidence type="ECO:0000259" key="2">
    <source>
        <dbReference type="PROSITE" id="PS51159"/>
    </source>
</evidence>